<accession>A0ABP0NH15</accession>
<feature type="region of interest" description="Disordered" evidence="1">
    <location>
        <begin position="351"/>
        <end position="634"/>
    </location>
</feature>
<sequence>MPRKPRDSLNTLAQLWDSAKDLREVVRSEKKLLLCDGPVFHATVKSCSQNWEPIYAALHLTKETLTLPEVTPLMAQIANFYRMNGLQPADDQVYREAWGLKAACGLVKRKGRRHELSKDPNFHKLLLVYFPELEGTISNLDLSEPAEAEEKEEEPHDEDLALDHEEDTGDSVDSGHGAELENLHQEIAELEDRVNAVESEEIADACHPGIENQLGLDSETSSAVPASASGSVKPLEEHHPEVPSGAVEGCTLRKATPLNSSLQIEEIESDDDIGPGGPELNDVDTEIAWIKAELQRRAQNLPSSHAALGGMMVVDDSLPFLGNIDAVETQPLAVEPAPSPPKQLRMEVGVGADQADASAEAKTLPKATNEPALKGSASGLGGPSKPLDEPTTVLSRRDQLKTRATAQTKNKKNKTADDADPTAGPDRSKKQKRKRHATSKKPRGQSTKKPRGRSTKKARGRSTKRAASNSSKPSGKVRESEVEVRESKEQVAGSNEGTSRKRQNKSSKQSETKSGRNKTPKTKAAAKAKAKATAKEKPKASKPTGRGRSKKDQSDQVENNSSKRARKSSKKSGSEAAPPTSTATAPPTPAPREPAAEVLENDLPHDAKSKRGPRGRKVATPQQRPPQPTVESGVIPELLRSFKNELSHHWKMGKTNLKREDFPPRSYERSGINGYYTRARPAVGLRVKGATWRTNREYANFSFSLKDTCNIGLAMACAVATASHVDGLEDPV</sequence>
<dbReference type="EMBL" id="CAXAMN010021719">
    <property type="protein sequence ID" value="CAK9062718.1"/>
    <property type="molecule type" value="Genomic_DNA"/>
</dbReference>
<protein>
    <submittedName>
        <fullName evidence="2">Uncharacterized protein</fullName>
    </submittedName>
</protein>
<feature type="compositionally biased region" description="Low complexity" evidence="1">
    <location>
        <begin position="574"/>
        <end position="585"/>
    </location>
</feature>
<gene>
    <name evidence="2" type="ORF">CCMP2556_LOCUS30839</name>
</gene>
<feature type="compositionally biased region" description="Basic residues" evidence="1">
    <location>
        <begin position="429"/>
        <end position="464"/>
    </location>
</feature>
<name>A0ABP0NH15_9DINO</name>
<evidence type="ECO:0000313" key="2">
    <source>
        <dbReference type="EMBL" id="CAK9062718.1"/>
    </source>
</evidence>
<reference evidence="2 3" key="1">
    <citation type="submission" date="2024-02" db="EMBL/GenBank/DDBJ databases">
        <authorList>
            <person name="Chen Y."/>
            <person name="Shah S."/>
            <person name="Dougan E. K."/>
            <person name="Thang M."/>
            <person name="Chan C."/>
        </authorList>
    </citation>
    <scope>NUCLEOTIDE SEQUENCE [LARGE SCALE GENOMIC DNA]</scope>
</reference>
<keyword evidence="3" id="KW-1185">Reference proteome</keyword>
<organism evidence="2 3">
    <name type="scientific">Durusdinium trenchii</name>
    <dbReference type="NCBI Taxonomy" id="1381693"/>
    <lineage>
        <taxon>Eukaryota</taxon>
        <taxon>Sar</taxon>
        <taxon>Alveolata</taxon>
        <taxon>Dinophyceae</taxon>
        <taxon>Suessiales</taxon>
        <taxon>Symbiodiniaceae</taxon>
        <taxon>Durusdinium</taxon>
    </lineage>
</organism>
<dbReference type="Proteomes" id="UP001642484">
    <property type="component" value="Unassembled WGS sequence"/>
</dbReference>
<feature type="compositionally biased region" description="Low complexity" evidence="1">
    <location>
        <begin position="221"/>
        <end position="232"/>
    </location>
</feature>
<evidence type="ECO:0000256" key="1">
    <source>
        <dbReference type="SAM" id="MobiDB-lite"/>
    </source>
</evidence>
<comment type="caution">
    <text evidence="2">The sequence shown here is derived from an EMBL/GenBank/DDBJ whole genome shotgun (WGS) entry which is preliminary data.</text>
</comment>
<feature type="region of interest" description="Disordered" evidence="1">
    <location>
        <begin position="212"/>
        <end position="245"/>
    </location>
</feature>
<feature type="compositionally biased region" description="Basic and acidic residues" evidence="1">
    <location>
        <begin position="476"/>
        <end position="489"/>
    </location>
</feature>
<proteinExistence type="predicted"/>
<feature type="non-terminal residue" evidence="2">
    <location>
        <position position="732"/>
    </location>
</feature>
<evidence type="ECO:0000313" key="3">
    <source>
        <dbReference type="Proteomes" id="UP001642484"/>
    </source>
</evidence>
<feature type="compositionally biased region" description="Basic residues" evidence="1">
    <location>
        <begin position="515"/>
        <end position="532"/>
    </location>
</feature>